<protein>
    <submittedName>
        <fullName evidence="2">DUF6660 family protein</fullName>
    </submittedName>
</protein>
<dbReference type="InterPro" id="IPR046601">
    <property type="entry name" value="DUF6660"/>
</dbReference>
<dbReference type="RefSeq" id="WP_377477088.1">
    <property type="nucleotide sequence ID" value="NZ_JBHLWO010000002.1"/>
</dbReference>
<evidence type="ECO:0000256" key="1">
    <source>
        <dbReference type="SAM" id="SignalP"/>
    </source>
</evidence>
<keyword evidence="3" id="KW-1185">Reference proteome</keyword>
<accession>A0ABV6HIJ5</accession>
<keyword evidence="1" id="KW-0732">Signal</keyword>
<evidence type="ECO:0000313" key="3">
    <source>
        <dbReference type="Proteomes" id="UP001589774"/>
    </source>
</evidence>
<dbReference type="Pfam" id="PF20365">
    <property type="entry name" value="DUF6660"/>
    <property type="match status" value="1"/>
</dbReference>
<gene>
    <name evidence="2" type="ORF">ACFFI0_10425</name>
</gene>
<dbReference type="EMBL" id="JBHLWO010000002">
    <property type="protein sequence ID" value="MFC0318728.1"/>
    <property type="molecule type" value="Genomic_DNA"/>
</dbReference>
<dbReference type="Proteomes" id="UP001589774">
    <property type="component" value="Unassembled WGS sequence"/>
</dbReference>
<feature type="signal peptide" evidence="1">
    <location>
        <begin position="1"/>
        <end position="19"/>
    </location>
</feature>
<organism evidence="2 3">
    <name type="scientific">Olivibacter oleidegradans</name>
    <dbReference type="NCBI Taxonomy" id="760123"/>
    <lineage>
        <taxon>Bacteria</taxon>
        <taxon>Pseudomonadati</taxon>
        <taxon>Bacteroidota</taxon>
        <taxon>Sphingobacteriia</taxon>
        <taxon>Sphingobacteriales</taxon>
        <taxon>Sphingobacteriaceae</taxon>
        <taxon>Olivibacter</taxon>
    </lineage>
</organism>
<comment type="caution">
    <text evidence="2">The sequence shown here is derived from an EMBL/GenBank/DDBJ whole genome shotgun (WGS) entry which is preliminary data.</text>
</comment>
<feature type="chain" id="PRO_5046201438" evidence="1">
    <location>
        <begin position="20"/>
        <end position="106"/>
    </location>
</feature>
<sequence>MRIVSLICILIVCIQSALPCSDTGMGISKSPSERADIYSNLSDNSHQSDGCAPFCQCSCCATHLIQYPAMVYNIFIPEKVNDYVVYTSTDALQIPTEVWQPPQLTA</sequence>
<proteinExistence type="predicted"/>
<name>A0ABV6HIJ5_9SPHI</name>
<evidence type="ECO:0000313" key="2">
    <source>
        <dbReference type="EMBL" id="MFC0318728.1"/>
    </source>
</evidence>
<reference evidence="2 3" key="1">
    <citation type="submission" date="2024-09" db="EMBL/GenBank/DDBJ databases">
        <authorList>
            <person name="Sun Q."/>
            <person name="Mori K."/>
        </authorList>
    </citation>
    <scope>NUCLEOTIDE SEQUENCE [LARGE SCALE GENOMIC DNA]</scope>
    <source>
        <strain evidence="2 3">CCM 7765</strain>
    </source>
</reference>